<dbReference type="Proteomes" id="UP000198287">
    <property type="component" value="Unassembled WGS sequence"/>
</dbReference>
<proteinExistence type="predicted"/>
<dbReference type="EMBL" id="LNIX01000003">
    <property type="protein sequence ID" value="OXA57203.1"/>
    <property type="molecule type" value="Genomic_DNA"/>
</dbReference>
<sequence length="178" mass="18572">MNPNGHQSTSSCSGNYGYEPYMLGSSSFGVGVSQTVSASGFRRNGGRNSVRDCMQWDNISSEMSGNSARLSGNGGFWNTGNSSGMGNSTTTSMGFNYTQPKAFLRVPGGGEGQSSSGVSIPCQIAPLGTNPASMLKPMEPVTLRVTAPTPTTNSNGGTGPYVFTMDPAQLYGNNNLRR</sequence>
<keyword evidence="2" id="KW-1185">Reference proteome</keyword>
<comment type="caution">
    <text evidence="1">The sequence shown here is derived from an EMBL/GenBank/DDBJ whole genome shotgun (WGS) entry which is preliminary data.</text>
</comment>
<accession>A0A226EHN7</accession>
<dbReference type="AlphaFoldDB" id="A0A226EHN7"/>
<organism evidence="1 2">
    <name type="scientific">Folsomia candida</name>
    <name type="common">Springtail</name>
    <dbReference type="NCBI Taxonomy" id="158441"/>
    <lineage>
        <taxon>Eukaryota</taxon>
        <taxon>Metazoa</taxon>
        <taxon>Ecdysozoa</taxon>
        <taxon>Arthropoda</taxon>
        <taxon>Hexapoda</taxon>
        <taxon>Collembola</taxon>
        <taxon>Entomobryomorpha</taxon>
        <taxon>Isotomoidea</taxon>
        <taxon>Isotomidae</taxon>
        <taxon>Proisotominae</taxon>
        <taxon>Folsomia</taxon>
    </lineage>
</organism>
<evidence type="ECO:0000313" key="1">
    <source>
        <dbReference type="EMBL" id="OXA57203.1"/>
    </source>
</evidence>
<reference evidence="1 2" key="1">
    <citation type="submission" date="2015-12" db="EMBL/GenBank/DDBJ databases">
        <title>The genome of Folsomia candida.</title>
        <authorList>
            <person name="Faddeeva A."/>
            <person name="Derks M.F."/>
            <person name="Anvar Y."/>
            <person name="Smit S."/>
            <person name="Van Straalen N."/>
            <person name="Roelofs D."/>
        </authorList>
    </citation>
    <scope>NUCLEOTIDE SEQUENCE [LARGE SCALE GENOMIC DNA]</scope>
    <source>
        <strain evidence="1 2">VU population</strain>
        <tissue evidence="1">Whole body</tissue>
    </source>
</reference>
<dbReference type="OMA" id="CLYWPAS"/>
<evidence type="ECO:0000313" key="2">
    <source>
        <dbReference type="Proteomes" id="UP000198287"/>
    </source>
</evidence>
<protein>
    <submittedName>
        <fullName evidence="1">Uncharacterized protein</fullName>
    </submittedName>
</protein>
<name>A0A226EHN7_FOLCA</name>
<gene>
    <name evidence="1" type="ORF">Fcan01_07358</name>
</gene>